<keyword evidence="2" id="KW-1133">Transmembrane helix</keyword>
<reference evidence="5" key="1">
    <citation type="submission" date="2017-04" db="EMBL/GenBank/DDBJ databases">
        <title>Function of individual gut microbiota members based on whole genome sequencing of pure cultures obtained from chicken caecum.</title>
        <authorList>
            <person name="Medvecky M."/>
            <person name="Cejkova D."/>
            <person name="Polansky O."/>
            <person name="Karasova D."/>
            <person name="Kubasova T."/>
            <person name="Cizek A."/>
            <person name="Rychlik I."/>
        </authorList>
    </citation>
    <scope>NUCLEOTIDE SEQUENCE [LARGE SCALE GENOMIC DNA]</scope>
    <source>
        <strain evidence="5">An180</strain>
    </source>
</reference>
<evidence type="ECO:0000259" key="3">
    <source>
        <dbReference type="Pfam" id="PF14238"/>
    </source>
</evidence>
<organism evidence="4 5">
    <name type="scientific">Butyricicoccus pullicaecorum</name>
    <dbReference type="NCBI Taxonomy" id="501571"/>
    <lineage>
        <taxon>Bacteria</taxon>
        <taxon>Bacillati</taxon>
        <taxon>Bacillota</taxon>
        <taxon>Clostridia</taxon>
        <taxon>Eubacteriales</taxon>
        <taxon>Butyricicoccaceae</taxon>
        <taxon>Butyricicoccus</taxon>
    </lineage>
</organism>
<dbReference type="Proteomes" id="UP000195897">
    <property type="component" value="Unassembled WGS sequence"/>
</dbReference>
<dbReference type="InterPro" id="IPR025641">
    <property type="entry name" value="DUF4340"/>
</dbReference>
<dbReference type="Pfam" id="PF14238">
    <property type="entry name" value="DUF4340"/>
    <property type="match status" value="1"/>
</dbReference>
<comment type="caution">
    <text evidence="4">The sequence shown here is derived from an EMBL/GenBank/DDBJ whole genome shotgun (WGS) entry which is preliminary data.</text>
</comment>
<feature type="region of interest" description="Disordered" evidence="1">
    <location>
        <begin position="220"/>
        <end position="247"/>
    </location>
</feature>
<protein>
    <recommendedName>
        <fullName evidence="3">DUF4340 domain-containing protein</fullName>
    </recommendedName>
</protein>
<evidence type="ECO:0000313" key="4">
    <source>
        <dbReference type="EMBL" id="OUP54501.1"/>
    </source>
</evidence>
<evidence type="ECO:0000313" key="5">
    <source>
        <dbReference type="Proteomes" id="UP000195897"/>
    </source>
</evidence>
<feature type="domain" description="DUF4340" evidence="3">
    <location>
        <begin position="95"/>
        <end position="299"/>
    </location>
</feature>
<keyword evidence="2" id="KW-0812">Transmembrane</keyword>
<proteinExistence type="predicted"/>
<gene>
    <name evidence="4" type="ORF">B5F17_00955</name>
</gene>
<accession>A0A1Y4LHZ6</accession>
<evidence type="ECO:0000256" key="2">
    <source>
        <dbReference type="SAM" id="Phobius"/>
    </source>
</evidence>
<feature type="compositionally biased region" description="Acidic residues" evidence="1">
    <location>
        <begin position="220"/>
        <end position="244"/>
    </location>
</feature>
<dbReference type="AlphaFoldDB" id="A0A1Y4LHZ6"/>
<feature type="transmembrane region" description="Helical" evidence="2">
    <location>
        <begin position="35"/>
        <end position="53"/>
    </location>
</feature>
<evidence type="ECO:0000256" key="1">
    <source>
        <dbReference type="SAM" id="MobiDB-lite"/>
    </source>
</evidence>
<name>A0A1Y4LHZ6_9FIRM</name>
<dbReference type="EMBL" id="NFKK01000001">
    <property type="protein sequence ID" value="OUP54501.1"/>
    <property type="molecule type" value="Genomic_DNA"/>
</dbReference>
<keyword evidence="2" id="KW-0472">Membrane</keyword>
<sequence length="356" mass="38687">MGYAVHCHHPARRARCRTGTLAAQKETGMKKQTRNLCIAAAAFIVLGGAYIALAGQQTEEEETVAIEELTDLDVTDLTYTNTEGTWHLTKTDDAWSYADDAACPIDSTAVQEFVDEIEEITADRKLDNPDADADYGLDAPDYTMELSDGNQTVTVTASVQDSVTYLKANDTVYATTAYLPEGLDQGLNGWIEYENIPYATEDSLTEIVWGDTTVTRVLEEETASADESEASEASDSEDETEEEEVTKWQITDASGTRTIEQDSTMDTFLNAVRNLYVLSCADYGVTDTARKQTYGLDAPQTLKVSYTTEDGTASYTITIGASDGNGGYYAMLDDNGIVLVLEAEGVDTLHSVDLSA</sequence>